<dbReference type="Gene3D" id="3.40.390.30">
    <property type="entry name" value="Metalloproteases ('zincins'), catalytic domain"/>
    <property type="match status" value="1"/>
</dbReference>
<dbReference type="InterPro" id="IPR023091">
    <property type="entry name" value="MetalPrtase_cat_dom_sf_prd"/>
</dbReference>
<dbReference type="GO" id="GO:0004521">
    <property type="term" value="F:RNA endonuclease activity"/>
    <property type="evidence" value="ECO:0007669"/>
    <property type="project" value="UniProtKB-UniRule"/>
</dbReference>
<keyword evidence="5 7" id="KW-0378">Hydrolase</keyword>
<dbReference type="GO" id="GO:0006364">
    <property type="term" value="P:rRNA processing"/>
    <property type="evidence" value="ECO:0007669"/>
    <property type="project" value="UniProtKB-UniRule"/>
</dbReference>
<dbReference type="STRING" id="1217970.SAMN05444002_2600"/>
<gene>
    <name evidence="7" type="primary">ybeY</name>
    <name evidence="9" type="ORF">SAMN05444002_2600</name>
</gene>
<dbReference type="EC" id="3.1.-.-" evidence="7"/>
<dbReference type="EMBL" id="FSRL01000001">
    <property type="protein sequence ID" value="SIO08464.1"/>
    <property type="molecule type" value="Genomic_DNA"/>
</dbReference>
<dbReference type="NCBIfam" id="TIGR00043">
    <property type="entry name" value="rRNA maturation RNase YbeY"/>
    <property type="match status" value="1"/>
</dbReference>
<name>A0A1N6GLT2_9RHOB</name>
<evidence type="ECO:0000256" key="1">
    <source>
        <dbReference type="ARBA" id="ARBA00010875"/>
    </source>
</evidence>
<sequence length="164" mass="17573">MELDVVLEDARWDAAGLETVVALAAPAVLAFHGLPEQVELSVLGADDARVAALNGDFRGKPQPTNVLSWPSQDLAPERPGGDPLTPEPDPDGTLPLGDIALAYETCAREANEGGLNLRDHLTHLVVHGMMHLLGYDHINDADAELMEAREAEILAKLGVKNPYE</sequence>
<comment type="similarity">
    <text evidence="1 7">Belongs to the endoribonuclease YbeY family.</text>
</comment>
<dbReference type="GO" id="GO:0005737">
    <property type="term" value="C:cytoplasm"/>
    <property type="evidence" value="ECO:0007669"/>
    <property type="project" value="UniProtKB-SubCell"/>
</dbReference>
<evidence type="ECO:0000313" key="10">
    <source>
        <dbReference type="Proteomes" id="UP000184932"/>
    </source>
</evidence>
<comment type="cofactor">
    <cofactor evidence="7">
        <name>Zn(2+)</name>
        <dbReference type="ChEBI" id="CHEBI:29105"/>
    </cofactor>
    <text evidence="7">Binds 1 zinc ion.</text>
</comment>
<accession>A0A1N6GLT2</accession>
<evidence type="ECO:0000256" key="7">
    <source>
        <dbReference type="HAMAP-Rule" id="MF_00009"/>
    </source>
</evidence>
<keyword evidence="7" id="KW-0690">Ribosome biogenesis</keyword>
<dbReference type="AlphaFoldDB" id="A0A1N6GLT2"/>
<feature type="binding site" evidence="7">
    <location>
        <position position="127"/>
    </location>
    <ligand>
        <name>Zn(2+)</name>
        <dbReference type="ChEBI" id="CHEBI:29105"/>
        <note>catalytic</note>
    </ligand>
</feature>
<evidence type="ECO:0000256" key="5">
    <source>
        <dbReference type="ARBA" id="ARBA00022801"/>
    </source>
</evidence>
<dbReference type="SUPFAM" id="SSF55486">
    <property type="entry name" value="Metalloproteases ('zincins'), catalytic domain"/>
    <property type="match status" value="1"/>
</dbReference>
<dbReference type="HAMAP" id="MF_00009">
    <property type="entry name" value="Endoribonucl_YbeY"/>
    <property type="match status" value="1"/>
</dbReference>
<keyword evidence="10" id="KW-1185">Reference proteome</keyword>
<protein>
    <recommendedName>
        <fullName evidence="7">Endoribonuclease YbeY</fullName>
        <ecNumber evidence="7">3.1.-.-</ecNumber>
    </recommendedName>
</protein>
<dbReference type="RefSeq" id="WP_074256598.1">
    <property type="nucleotide sequence ID" value="NZ_FSRL01000001.1"/>
</dbReference>
<evidence type="ECO:0000256" key="2">
    <source>
        <dbReference type="ARBA" id="ARBA00022722"/>
    </source>
</evidence>
<dbReference type="Pfam" id="PF02130">
    <property type="entry name" value="YbeY"/>
    <property type="match status" value="1"/>
</dbReference>
<dbReference type="Proteomes" id="UP000184932">
    <property type="component" value="Unassembled WGS sequence"/>
</dbReference>
<keyword evidence="7" id="KW-0963">Cytoplasm</keyword>
<feature type="compositionally biased region" description="Polar residues" evidence="8">
    <location>
        <begin position="62"/>
        <end position="71"/>
    </location>
</feature>
<dbReference type="InterPro" id="IPR002036">
    <property type="entry name" value="YbeY"/>
</dbReference>
<feature type="region of interest" description="Disordered" evidence="8">
    <location>
        <begin position="61"/>
        <end position="91"/>
    </location>
</feature>
<dbReference type="GO" id="GO:0004222">
    <property type="term" value="F:metalloendopeptidase activity"/>
    <property type="evidence" value="ECO:0007669"/>
    <property type="project" value="InterPro"/>
</dbReference>
<keyword evidence="3 7" id="KW-0479">Metal-binding</keyword>
<comment type="function">
    <text evidence="7">Single strand-specific metallo-endoribonuclease involved in late-stage 70S ribosome quality control and in maturation of the 3' terminus of the 16S rRNA.</text>
</comment>
<keyword evidence="7" id="KW-0698">rRNA processing</keyword>
<reference evidence="10" key="1">
    <citation type="submission" date="2016-11" db="EMBL/GenBank/DDBJ databases">
        <authorList>
            <person name="Varghese N."/>
            <person name="Submissions S."/>
        </authorList>
    </citation>
    <scope>NUCLEOTIDE SEQUENCE [LARGE SCALE GENOMIC DNA]</scope>
    <source>
        <strain evidence="10">DSM 29440</strain>
    </source>
</reference>
<keyword evidence="4 7" id="KW-0255">Endonuclease</keyword>
<evidence type="ECO:0000313" key="9">
    <source>
        <dbReference type="EMBL" id="SIO08464.1"/>
    </source>
</evidence>
<keyword evidence="6 7" id="KW-0862">Zinc</keyword>
<feature type="binding site" evidence="7">
    <location>
        <position position="137"/>
    </location>
    <ligand>
        <name>Zn(2+)</name>
        <dbReference type="ChEBI" id="CHEBI:29105"/>
        <note>catalytic</note>
    </ligand>
</feature>
<organism evidence="9 10">
    <name type="scientific">Vannielia litorea</name>
    <dbReference type="NCBI Taxonomy" id="1217970"/>
    <lineage>
        <taxon>Bacteria</taxon>
        <taxon>Pseudomonadati</taxon>
        <taxon>Pseudomonadota</taxon>
        <taxon>Alphaproteobacteria</taxon>
        <taxon>Rhodobacterales</taxon>
        <taxon>Paracoccaceae</taxon>
        <taxon>Vannielia</taxon>
    </lineage>
</organism>
<evidence type="ECO:0000256" key="6">
    <source>
        <dbReference type="ARBA" id="ARBA00022833"/>
    </source>
</evidence>
<dbReference type="OrthoDB" id="9807740at2"/>
<keyword evidence="2 7" id="KW-0540">Nuclease</keyword>
<dbReference type="PANTHER" id="PTHR46986:SF1">
    <property type="entry name" value="ENDORIBONUCLEASE YBEY, CHLOROPLASTIC"/>
    <property type="match status" value="1"/>
</dbReference>
<evidence type="ECO:0000256" key="3">
    <source>
        <dbReference type="ARBA" id="ARBA00022723"/>
    </source>
</evidence>
<proteinExistence type="inferred from homology"/>
<evidence type="ECO:0000256" key="8">
    <source>
        <dbReference type="SAM" id="MobiDB-lite"/>
    </source>
</evidence>
<dbReference type="GO" id="GO:0008270">
    <property type="term" value="F:zinc ion binding"/>
    <property type="evidence" value="ECO:0007669"/>
    <property type="project" value="UniProtKB-UniRule"/>
</dbReference>
<comment type="subcellular location">
    <subcellularLocation>
        <location evidence="7">Cytoplasm</location>
    </subcellularLocation>
</comment>
<evidence type="ECO:0000256" key="4">
    <source>
        <dbReference type="ARBA" id="ARBA00022759"/>
    </source>
</evidence>
<dbReference type="PANTHER" id="PTHR46986">
    <property type="entry name" value="ENDORIBONUCLEASE YBEY, CHLOROPLASTIC"/>
    <property type="match status" value="1"/>
</dbReference>
<feature type="binding site" evidence="7">
    <location>
        <position position="131"/>
    </location>
    <ligand>
        <name>Zn(2+)</name>
        <dbReference type="ChEBI" id="CHEBI:29105"/>
        <note>catalytic</note>
    </ligand>
</feature>